<accession>A0A4E9FUJ0</accession>
<dbReference type="KEGG" id="bmy:BM_BM4981"/>
<sequence length="49" mass="5520">MNHQIKASDLVCIKDLTDAGNLHIIVHKNKIVKETDKNSHLLQTKGTKQ</sequence>
<dbReference type="CTD" id="66059871"/>
<dbReference type="GeneID" id="66059871"/>
<organism evidence="1">
    <name type="scientific">Brugia malayi</name>
    <name type="common">Filarial nematode worm</name>
    <dbReference type="NCBI Taxonomy" id="6279"/>
    <lineage>
        <taxon>Eukaryota</taxon>
        <taxon>Metazoa</taxon>
        <taxon>Ecdysozoa</taxon>
        <taxon>Nematoda</taxon>
        <taxon>Chromadorea</taxon>
        <taxon>Rhabditida</taxon>
        <taxon>Spirurina</taxon>
        <taxon>Spiruromorpha</taxon>
        <taxon>Filarioidea</taxon>
        <taxon>Onchocercidae</taxon>
        <taxon>Brugia</taxon>
    </lineage>
</organism>
<protein>
    <submittedName>
        <fullName evidence="1">Uncharacterized protein</fullName>
    </submittedName>
</protein>
<gene>
    <name evidence="1" type="primary">Bm4981</name>
    <name evidence="1" type="ORF">BM_BM4981</name>
</gene>
<name>A0A4E9FUJ0_BRUMA</name>
<dbReference type="RefSeq" id="XP_042937581.1">
    <property type="nucleotide sequence ID" value="XM_043081647.1"/>
</dbReference>
<proteinExistence type="predicted"/>
<reference evidence="1" key="1">
    <citation type="submission" date="2019-04" db="EMBL/GenBank/DDBJ databases">
        <authorList>
            <person name="Howe K."/>
            <person name="Paulini M."/>
            <person name="Williams G."/>
        </authorList>
    </citation>
    <scope>NUCLEOTIDE SEQUENCE [LARGE SCALE GENOMIC DNA]</scope>
    <source>
        <strain evidence="1">FR3</strain>
    </source>
</reference>
<dbReference type="EMBL" id="CAAKNF010000195">
    <property type="protein sequence ID" value="VIO98160.1"/>
    <property type="molecule type" value="Genomic_DNA"/>
</dbReference>
<evidence type="ECO:0000313" key="1">
    <source>
        <dbReference type="EMBL" id="VIO98160.1"/>
    </source>
</evidence>
<dbReference type="AlphaFoldDB" id="A0A4E9FUJ0"/>